<dbReference type="FunCoup" id="H2APB9">
    <property type="interactions" value="16"/>
</dbReference>
<evidence type="ECO:0000256" key="1">
    <source>
        <dbReference type="SAM" id="MobiDB-lite"/>
    </source>
</evidence>
<dbReference type="eggNOG" id="ENOG502S0PM">
    <property type="taxonomic scope" value="Eukaryota"/>
</dbReference>
<dbReference type="OrthoDB" id="774557at2759"/>
<dbReference type="EMBL" id="HE650821">
    <property type="protein sequence ID" value="CCF56219.1"/>
    <property type="molecule type" value="Genomic_DNA"/>
</dbReference>
<dbReference type="Proteomes" id="UP000005220">
    <property type="component" value="Chromosome 1"/>
</dbReference>
<dbReference type="KEGG" id="kaf:KAFR_0A07850"/>
<evidence type="ECO:0000313" key="3">
    <source>
        <dbReference type="Proteomes" id="UP000005220"/>
    </source>
</evidence>
<keyword evidence="3" id="KW-1185">Reference proteome</keyword>
<proteinExistence type="predicted"/>
<dbReference type="GeneID" id="13886190"/>
<dbReference type="HOGENOM" id="CLU_715844_0_0_1"/>
<gene>
    <name evidence="2" type="primary">KAFR0A07850</name>
    <name evidence="2" type="ORF">KAFR_0A07850</name>
</gene>
<feature type="region of interest" description="Disordered" evidence="1">
    <location>
        <begin position="1"/>
        <end position="22"/>
    </location>
</feature>
<evidence type="ECO:0000313" key="2">
    <source>
        <dbReference type="EMBL" id="CCF56219.1"/>
    </source>
</evidence>
<protein>
    <submittedName>
        <fullName evidence="2">Uncharacterized protein</fullName>
    </submittedName>
</protein>
<dbReference type="InterPro" id="IPR029005">
    <property type="entry name" value="LIM-bd/SEUSS"/>
</dbReference>
<dbReference type="InParanoid" id="H2APB9"/>
<organism evidence="2 3">
    <name type="scientific">Kazachstania africana (strain ATCC 22294 / BCRC 22015 / CBS 2517 / CECT 1963 / NBRC 1671 / NRRL Y-8276)</name>
    <name type="common">Yeast</name>
    <name type="synonym">Kluyveromyces africanus</name>
    <dbReference type="NCBI Taxonomy" id="1071382"/>
    <lineage>
        <taxon>Eukaryota</taxon>
        <taxon>Fungi</taxon>
        <taxon>Dikarya</taxon>
        <taxon>Ascomycota</taxon>
        <taxon>Saccharomycotina</taxon>
        <taxon>Saccharomycetes</taxon>
        <taxon>Saccharomycetales</taxon>
        <taxon>Saccharomycetaceae</taxon>
        <taxon>Kazachstania</taxon>
    </lineage>
</organism>
<dbReference type="Pfam" id="PF01803">
    <property type="entry name" value="LIM_bind"/>
    <property type="match status" value="1"/>
</dbReference>
<reference evidence="2 3" key="1">
    <citation type="journal article" date="2011" name="Proc. Natl. Acad. Sci. U.S.A.">
        <title>Evolutionary erosion of yeast sex chromosomes by mating-type switching accidents.</title>
        <authorList>
            <person name="Gordon J.L."/>
            <person name="Armisen D."/>
            <person name="Proux-Wera E."/>
            <person name="Oheigeartaigh S.S."/>
            <person name="Byrne K.P."/>
            <person name="Wolfe K.H."/>
        </authorList>
    </citation>
    <scope>NUCLEOTIDE SEQUENCE [LARGE SCALE GENOMIC DNA]</scope>
    <source>
        <strain evidence="3">ATCC 22294 / BCRC 22015 / CBS 2517 / CECT 1963 / NBRC 1671 / NRRL Y-8276</strain>
    </source>
</reference>
<sequence length="386" mass="43465">MAKGHRTNSQEHGLAPSDKNRIHRGYVYVPQYKQSHLAQNLPISAQSVSESVSDQMAKLKTELSRSATNAASPIINGNMYKNSSHTQEEVASQQIYNGQFSDEFRVQKENKDFPKKAVPFEINTVSNQLNVASKYIMDMAKIQIYNIISTLNDFQKAVWTNDDWNNFLGIFFTSTAGVDLILPAASKVRHLHLVPNIMALIASEGKKQNVVRIGVCAGKIETGFVNDTTIYFTISRCTFKYYYSDGSYMTSYLQCKGYLDLRLKVDWVEITVQGFVPGIDWGALEVLSQNGDFIRQVLKTVTFSENGFPKDSIKLLSSKFQVFAQMSGSGINNGMMRILQVNSVMTQLMALKIYQEEQKIGSPLLALRSYIKEVQKEEQNIHANSK</sequence>
<dbReference type="RefSeq" id="XP_003955354.1">
    <property type="nucleotide sequence ID" value="XM_003955305.1"/>
</dbReference>
<dbReference type="STRING" id="1071382.H2APB9"/>
<name>H2APB9_KAZAF</name>
<dbReference type="AlphaFoldDB" id="H2APB9"/>
<accession>H2APB9</accession>